<keyword evidence="1" id="KW-1133">Transmembrane helix</keyword>
<name>A0A1Q3BTR5_CEPFO</name>
<evidence type="ECO:0000256" key="1">
    <source>
        <dbReference type="SAM" id="Phobius"/>
    </source>
</evidence>
<organism evidence="2 3">
    <name type="scientific">Cephalotus follicularis</name>
    <name type="common">Albany pitcher plant</name>
    <dbReference type="NCBI Taxonomy" id="3775"/>
    <lineage>
        <taxon>Eukaryota</taxon>
        <taxon>Viridiplantae</taxon>
        <taxon>Streptophyta</taxon>
        <taxon>Embryophyta</taxon>
        <taxon>Tracheophyta</taxon>
        <taxon>Spermatophyta</taxon>
        <taxon>Magnoliopsida</taxon>
        <taxon>eudicotyledons</taxon>
        <taxon>Gunneridae</taxon>
        <taxon>Pentapetalae</taxon>
        <taxon>rosids</taxon>
        <taxon>fabids</taxon>
        <taxon>Oxalidales</taxon>
        <taxon>Cephalotaceae</taxon>
        <taxon>Cephalotus</taxon>
    </lineage>
</organism>
<gene>
    <name evidence="2" type="ORF">CFOL_v3_14865</name>
</gene>
<dbReference type="InParanoid" id="A0A1Q3BTR5"/>
<dbReference type="Proteomes" id="UP000187406">
    <property type="component" value="Unassembled WGS sequence"/>
</dbReference>
<keyword evidence="1" id="KW-0472">Membrane</keyword>
<feature type="transmembrane region" description="Helical" evidence="1">
    <location>
        <begin position="93"/>
        <end position="113"/>
    </location>
</feature>
<evidence type="ECO:0008006" key="4">
    <source>
        <dbReference type="Google" id="ProtNLM"/>
    </source>
</evidence>
<dbReference type="EMBL" id="BDDD01000910">
    <property type="protein sequence ID" value="GAV71371.1"/>
    <property type="molecule type" value="Genomic_DNA"/>
</dbReference>
<accession>A0A1Q3BTR5</accession>
<protein>
    <recommendedName>
        <fullName evidence="4">Transmembrane protein</fullName>
    </recommendedName>
</protein>
<keyword evidence="1" id="KW-0812">Transmembrane</keyword>
<keyword evidence="3" id="KW-1185">Reference proteome</keyword>
<proteinExistence type="predicted"/>
<dbReference type="AlphaFoldDB" id="A0A1Q3BTR5"/>
<reference evidence="3" key="1">
    <citation type="submission" date="2016-04" db="EMBL/GenBank/DDBJ databases">
        <title>Cephalotus genome sequencing.</title>
        <authorList>
            <person name="Fukushima K."/>
            <person name="Hasebe M."/>
            <person name="Fang X."/>
        </authorList>
    </citation>
    <scope>NUCLEOTIDE SEQUENCE [LARGE SCALE GENOMIC DNA]</scope>
    <source>
        <strain evidence="3">cv. St1</strain>
    </source>
</reference>
<comment type="caution">
    <text evidence="2">The sequence shown here is derived from an EMBL/GenBank/DDBJ whole genome shotgun (WGS) entry which is preliminary data.</text>
</comment>
<evidence type="ECO:0000313" key="2">
    <source>
        <dbReference type="EMBL" id="GAV71371.1"/>
    </source>
</evidence>
<feature type="transmembrane region" description="Helical" evidence="1">
    <location>
        <begin position="20"/>
        <end position="42"/>
    </location>
</feature>
<sequence>MVRPLPNLPMPKFSFSLTPATTLCFVLIFILSIFSIVTSLCASHKSKKAKNQGEEVAALSDHKRPISKLHSSISSKALGLMSSMKVLLDRHILVSRLMSSTKVLLVGIMWGVVTCH</sequence>
<evidence type="ECO:0000313" key="3">
    <source>
        <dbReference type="Proteomes" id="UP000187406"/>
    </source>
</evidence>